<protein>
    <submittedName>
        <fullName evidence="1">Uncharacterized protein</fullName>
    </submittedName>
</protein>
<dbReference type="Proteomes" id="UP000011205">
    <property type="component" value="Unassembled WGS sequence"/>
</dbReference>
<dbReference type="AlphaFoldDB" id="L8P9M5"/>
<evidence type="ECO:0000313" key="1">
    <source>
        <dbReference type="EMBL" id="ELS52839.1"/>
    </source>
</evidence>
<gene>
    <name evidence="1" type="ORF">STVIR_6212</name>
</gene>
<dbReference type="EMBL" id="AMLP01000193">
    <property type="protein sequence ID" value="ELS52839.1"/>
    <property type="molecule type" value="Genomic_DNA"/>
</dbReference>
<evidence type="ECO:0000313" key="2">
    <source>
        <dbReference type="Proteomes" id="UP000011205"/>
    </source>
</evidence>
<dbReference type="RefSeq" id="WP_004001679.1">
    <property type="nucleotide sequence ID" value="NZ_AMLP01000193.1"/>
</dbReference>
<dbReference type="PATRIC" id="fig|1160705.3.peg.6138"/>
<reference evidence="1 2" key="1">
    <citation type="journal article" date="2013" name="Genome Announc.">
        <title>Draft Genome Sequence of Streptomyces viridochromogenes Strain Tu57, Producer of Avilamycin.</title>
        <authorList>
            <person name="Gruning B.A."/>
            <person name="Erxleben A."/>
            <person name="Hahnlein A."/>
            <person name="Gunther S."/>
        </authorList>
    </citation>
    <scope>NUCLEOTIDE SEQUENCE [LARGE SCALE GENOMIC DNA]</scope>
    <source>
        <strain evidence="1 2">Tue57</strain>
    </source>
</reference>
<comment type="caution">
    <text evidence="1">The sequence shown here is derived from an EMBL/GenBank/DDBJ whole genome shotgun (WGS) entry which is preliminary data.</text>
</comment>
<sequence>MYWYSLSLHTKRSLDHSTPWTETTGLGFRAAMAGRALRDVITSAGGLLRLAEPSVGTLNNWAAS</sequence>
<accession>L8P9M5</accession>
<proteinExistence type="predicted"/>
<name>L8P9M5_STRVR</name>
<organism evidence="1 2">
    <name type="scientific">Streptomyces viridochromogenes Tue57</name>
    <dbReference type="NCBI Taxonomy" id="1160705"/>
    <lineage>
        <taxon>Bacteria</taxon>
        <taxon>Bacillati</taxon>
        <taxon>Actinomycetota</taxon>
        <taxon>Actinomycetes</taxon>
        <taxon>Kitasatosporales</taxon>
        <taxon>Streptomycetaceae</taxon>
        <taxon>Streptomyces</taxon>
    </lineage>
</organism>